<reference evidence="1 2" key="1">
    <citation type="submission" date="2019-05" db="EMBL/GenBank/DDBJ databases">
        <title>Another draft genome of Portunus trituberculatus and its Hox gene families provides insights of decapod evolution.</title>
        <authorList>
            <person name="Jeong J.-H."/>
            <person name="Song I."/>
            <person name="Kim S."/>
            <person name="Choi T."/>
            <person name="Kim D."/>
            <person name="Ryu S."/>
            <person name="Kim W."/>
        </authorList>
    </citation>
    <scope>NUCLEOTIDE SEQUENCE [LARGE SCALE GENOMIC DNA]</scope>
    <source>
        <tissue evidence="1">Muscle</tissue>
    </source>
</reference>
<sequence>MDKWFLKVARDWWDQSTAWAQSAPVPRPTAKPKTPLLPVGDSLYARVGVWLSARSPPSFPSPLATPTLETVRQAEKDKAFALDAFSSFQALLMAEKILTVLSQRQDLNAWVSSSLLCSNLLARGSGDGFFLHSGSLIPLSLLEGSRGSSAISSAVGPSHGGSAWSFLWVYTDSGGCSRTVPSGCGGLPGSSTKPRRLCESARFIVPGRPSSIPRPVALPEDLQQIPPLPVSFLPSPVLFTGKESSAGSGRRFLYL</sequence>
<proteinExistence type="predicted"/>
<dbReference type="EMBL" id="VSRR010040353">
    <property type="protein sequence ID" value="MPC75091.1"/>
    <property type="molecule type" value="Genomic_DNA"/>
</dbReference>
<evidence type="ECO:0000313" key="1">
    <source>
        <dbReference type="EMBL" id="MPC75091.1"/>
    </source>
</evidence>
<dbReference type="Proteomes" id="UP000324222">
    <property type="component" value="Unassembled WGS sequence"/>
</dbReference>
<name>A0A5B7HQ56_PORTR</name>
<dbReference type="AlphaFoldDB" id="A0A5B7HQ56"/>
<comment type="caution">
    <text evidence="1">The sequence shown here is derived from an EMBL/GenBank/DDBJ whole genome shotgun (WGS) entry which is preliminary data.</text>
</comment>
<accession>A0A5B7HQ56</accession>
<organism evidence="1 2">
    <name type="scientific">Portunus trituberculatus</name>
    <name type="common">Swimming crab</name>
    <name type="synonym">Neptunus trituberculatus</name>
    <dbReference type="NCBI Taxonomy" id="210409"/>
    <lineage>
        <taxon>Eukaryota</taxon>
        <taxon>Metazoa</taxon>
        <taxon>Ecdysozoa</taxon>
        <taxon>Arthropoda</taxon>
        <taxon>Crustacea</taxon>
        <taxon>Multicrustacea</taxon>
        <taxon>Malacostraca</taxon>
        <taxon>Eumalacostraca</taxon>
        <taxon>Eucarida</taxon>
        <taxon>Decapoda</taxon>
        <taxon>Pleocyemata</taxon>
        <taxon>Brachyura</taxon>
        <taxon>Eubrachyura</taxon>
        <taxon>Portunoidea</taxon>
        <taxon>Portunidae</taxon>
        <taxon>Portuninae</taxon>
        <taxon>Portunus</taxon>
    </lineage>
</organism>
<gene>
    <name evidence="1" type="ORF">E2C01_069476</name>
</gene>
<keyword evidence="2" id="KW-1185">Reference proteome</keyword>
<evidence type="ECO:0000313" key="2">
    <source>
        <dbReference type="Proteomes" id="UP000324222"/>
    </source>
</evidence>
<protein>
    <submittedName>
        <fullName evidence="1">Uncharacterized protein</fullName>
    </submittedName>
</protein>